<comment type="caution">
    <text evidence="3">The sequence shown here is derived from an EMBL/GenBank/DDBJ whole genome shotgun (WGS) entry which is preliminary data.</text>
</comment>
<dbReference type="InterPro" id="IPR002156">
    <property type="entry name" value="RNaseH_domain"/>
</dbReference>
<feature type="transmembrane region" description="Helical" evidence="1">
    <location>
        <begin position="205"/>
        <end position="230"/>
    </location>
</feature>
<proteinExistence type="predicted"/>
<evidence type="ECO:0000313" key="3">
    <source>
        <dbReference type="EMBL" id="KAL0910269.1"/>
    </source>
</evidence>
<dbReference type="CDD" id="cd06222">
    <property type="entry name" value="RNase_H_like"/>
    <property type="match status" value="1"/>
</dbReference>
<feature type="transmembrane region" description="Helical" evidence="1">
    <location>
        <begin position="250"/>
        <end position="269"/>
    </location>
</feature>
<keyword evidence="1" id="KW-0472">Membrane</keyword>
<keyword evidence="4" id="KW-1185">Reference proteome</keyword>
<gene>
    <name evidence="3" type="ORF">M5K25_021233</name>
</gene>
<feature type="domain" description="RNase H type-1" evidence="2">
    <location>
        <begin position="208"/>
        <end position="245"/>
    </location>
</feature>
<evidence type="ECO:0000313" key="4">
    <source>
        <dbReference type="Proteomes" id="UP001552299"/>
    </source>
</evidence>
<organism evidence="3 4">
    <name type="scientific">Dendrobium thyrsiflorum</name>
    <name type="common">Pinecone-like raceme dendrobium</name>
    <name type="synonym">Orchid</name>
    <dbReference type="NCBI Taxonomy" id="117978"/>
    <lineage>
        <taxon>Eukaryota</taxon>
        <taxon>Viridiplantae</taxon>
        <taxon>Streptophyta</taxon>
        <taxon>Embryophyta</taxon>
        <taxon>Tracheophyta</taxon>
        <taxon>Spermatophyta</taxon>
        <taxon>Magnoliopsida</taxon>
        <taxon>Liliopsida</taxon>
        <taxon>Asparagales</taxon>
        <taxon>Orchidaceae</taxon>
        <taxon>Epidendroideae</taxon>
        <taxon>Malaxideae</taxon>
        <taxon>Dendrobiinae</taxon>
        <taxon>Dendrobium</taxon>
    </lineage>
</organism>
<dbReference type="Pfam" id="PF13456">
    <property type="entry name" value="RVT_3"/>
    <property type="match status" value="1"/>
</dbReference>
<dbReference type="AlphaFoldDB" id="A0ABD0UC24"/>
<dbReference type="InterPro" id="IPR044730">
    <property type="entry name" value="RNase_H-like_dom_plant"/>
</dbReference>
<protein>
    <recommendedName>
        <fullName evidence="2">RNase H type-1 domain-containing protein</fullName>
    </recommendedName>
</protein>
<name>A0ABD0UC24_DENTH</name>
<reference evidence="3 4" key="1">
    <citation type="journal article" date="2024" name="Plant Biotechnol. J.">
        <title>Dendrobium thyrsiflorum genome and its molecular insights into genes involved in important horticultural traits.</title>
        <authorList>
            <person name="Chen B."/>
            <person name="Wang J.Y."/>
            <person name="Zheng P.J."/>
            <person name="Li K.L."/>
            <person name="Liang Y.M."/>
            <person name="Chen X.F."/>
            <person name="Zhang C."/>
            <person name="Zhao X."/>
            <person name="He X."/>
            <person name="Zhang G.Q."/>
            <person name="Liu Z.J."/>
            <person name="Xu Q."/>
        </authorList>
    </citation>
    <scope>NUCLEOTIDE SEQUENCE [LARGE SCALE GENOMIC DNA]</scope>
    <source>
        <strain evidence="3">GZMU011</strain>
    </source>
</reference>
<accession>A0ABD0UC24</accession>
<dbReference type="Proteomes" id="UP001552299">
    <property type="component" value="Unassembled WGS sequence"/>
</dbReference>
<keyword evidence="1" id="KW-0812">Transmembrane</keyword>
<evidence type="ECO:0000259" key="2">
    <source>
        <dbReference type="Pfam" id="PF13456"/>
    </source>
</evidence>
<keyword evidence="1" id="KW-1133">Transmembrane helix</keyword>
<evidence type="ECO:0000256" key="1">
    <source>
        <dbReference type="SAM" id="Phobius"/>
    </source>
</evidence>
<dbReference type="EMBL" id="JANQDX010000016">
    <property type="protein sequence ID" value="KAL0910269.1"/>
    <property type="molecule type" value="Genomic_DNA"/>
</dbReference>
<sequence>MASTSSYSYLVPSILDWHLQGNLPTMIPQRSSLGSIGPYSQGKLERSCPLQGQSRIFADHETHHSPQTTSYPFELLATIPRAALLLLFTSFATRKWMNECDVDMPNVIHLTTLEAYFEQLYEFGKVSGLNFNLNKCSFIPDFLNNGDWDFDKLNEVLPVQVANKIMSIPLELQLPDNLLFKLSKDGDFCSKDVWNSISKVYSGNVIFTEAFALLIGLKLCVHFGIGNLWIESDSLILVNLIKGKVFALSSYWVFLVASVSLIGSFQIGIHGA</sequence>